<dbReference type="NCBIfam" id="NF003072">
    <property type="entry name" value="PRK03995.1-4"/>
    <property type="match status" value="1"/>
</dbReference>
<keyword evidence="2 4" id="KW-0378">Hydrolase</keyword>
<dbReference type="EC" id="3.1.1.96" evidence="4"/>
<dbReference type="EMBL" id="BDMD01000080">
    <property type="protein sequence ID" value="GBF09636.1"/>
    <property type="molecule type" value="Genomic_DNA"/>
</dbReference>
<name>A0A401HAZ9_AERPX</name>
<proteinExistence type="inferred from homology"/>
<gene>
    <name evidence="4" type="primary">dtdA</name>
    <name evidence="6" type="ORF">apy_13610</name>
</gene>
<dbReference type="GO" id="GO:0008270">
    <property type="term" value="F:zinc ion binding"/>
    <property type="evidence" value="ECO:0007669"/>
    <property type="project" value="UniProtKB-UniRule"/>
</dbReference>
<evidence type="ECO:0000256" key="5">
    <source>
        <dbReference type="SAM" id="MobiDB-lite"/>
    </source>
</evidence>
<comment type="cofactor">
    <cofactor evidence="4">
        <name>Zn(2+)</name>
        <dbReference type="ChEBI" id="CHEBI:29105"/>
    </cofactor>
    <text evidence="4">Binds 2 Zn(2+) ions per subunit.</text>
</comment>
<dbReference type="HAMAP" id="MF_00562">
    <property type="entry name" value="Deacylase_DtdA"/>
    <property type="match status" value="1"/>
</dbReference>
<reference evidence="6 7" key="1">
    <citation type="submission" date="2017-02" db="EMBL/GenBank/DDBJ databases">
        <title>isolation and characterization of a novel temperate virus Aeropyrum globular virus 1 infecting hyperthermophilic archaeon Aeropyrum.</title>
        <authorList>
            <person name="Yumiya M."/>
            <person name="Yoshida T."/>
            <person name="Sako Y."/>
        </authorList>
    </citation>
    <scope>NUCLEOTIDE SEQUENCE [LARGE SCALE GENOMIC DNA]</scope>
    <source>
        <strain evidence="6 7">YK1-12-2013</strain>
    </source>
</reference>
<dbReference type="OrthoDB" id="9863at2157"/>
<organism evidence="6 7">
    <name type="scientific">Aeropyrum pernix</name>
    <dbReference type="NCBI Taxonomy" id="56636"/>
    <lineage>
        <taxon>Archaea</taxon>
        <taxon>Thermoproteota</taxon>
        <taxon>Thermoprotei</taxon>
        <taxon>Desulfurococcales</taxon>
        <taxon>Desulfurococcaceae</taxon>
        <taxon>Aeropyrum</taxon>
    </lineage>
</organism>
<evidence type="ECO:0000256" key="1">
    <source>
        <dbReference type="ARBA" id="ARBA00022723"/>
    </source>
</evidence>
<comment type="catalytic activity">
    <reaction evidence="4">
        <text>glycyl-tRNA(Ala) + H2O = tRNA(Ala) + glycine + H(+)</text>
        <dbReference type="Rhea" id="RHEA:53744"/>
        <dbReference type="Rhea" id="RHEA-COMP:9657"/>
        <dbReference type="Rhea" id="RHEA-COMP:13640"/>
        <dbReference type="ChEBI" id="CHEBI:15377"/>
        <dbReference type="ChEBI" id="CHEBI:15378"/>
        <dbReference type="ChEBI" id="CHEBI:57305"/>
        <dbReference type="ChEBI" id="CHEBI:78442"/>
        <dbReference type="ChEBI" id="CHEBI:78522"/>
        <dbReference type="EC" id="3.1.1.96"/>
    </reaction>
</comment>
<dbReference type="SUPFAM" id="SSF142535">
    <property type="entry name" value="AF0625-like"/>
    <property type="match status" value="1"/>
</dbReference>
<dbReference type="RefSeq" id="WP_131160588.1">
    <property type="nucleotide sequence ID" value="NZ_BDMD01000080.1"/>
</dbReference>
<dbReference type="GO" id="GO:0019478">
    <property type="term" value="P:D-amino acid catabolic process"/>
    <property type="evidence" value="ECO:0007669"/>
    <property type="project" value="UniProtKB-UniRule"/>
</dbReference>
<sequence>MRVAVAYSTGDPAGRGAGQALARLLSAEPTSCPGAVQCFKTGYLTIAGFPVEAVRLEMLDEAPDPQANAVIVLSKHRAESGRKSLTVHHPGNPTEDNSLGGRPLELAVAYPALAKALLISLAKASRETGLAESYEVTLEATHHGPTTPSKPVVFVELGSTEEDWRSPLGWETLALAVEEAIRTLPRLERECIPAAGFGGTHYVPKHTRLQLESGYCIGHTIPRYAFDRGVTAEVLRNAILKSYPGPARVALVEKKSLKSPQRRMVEEAAEEAGAKVEYI</sequence>
<comment type="catalytic activity">
    <reaction evidence="4">
        <text>a D-aminoacyl-tRNA + H2O = a tRNA + a D-alpha-amino acid + H(+)</text>
        <dbReference type="Rhea" id="RHEA:13953"/>
        <dbReference type="Rhea" id="RHEA-COMP:10123"/>
        <dbReference type="Rhea" id="RHEA-COMP:10124"/>
        <dbReference type="ChEBI" id="CHEBI:15377"/>
        <dbReference type="ChEBI" id="CHEBI:15378"/>
        <dbReference type="ChEBI" id="CHEBI:59871"/>
        <dbReference type="ChEBI" id="CHEBI:78442"/>
        <dbReference type="ChEBI" id="CHEBI:79333"/>
        <dbReference type="EC" id="3.1.1.96"/>
    </reaction>
</comment>
<keyword evidence="3 4" id="KW-0862">Zinc</keyword>
<dbReference type="PANTHER" id="PTHR34667">
    <property type="entry name" value="D-AMINOACYL-TRNA DEACYLASE"/>
    <property type="match status" value="1"/>
</dbReference>
<comment type="function">
    <text evidence="4">D-aminoacyl-tRNA deacylase with broad substrate specificity. By recycling D-aminoacyl-tRNA to D-amino acids and free tRNA molecules, this enzyme counteracts the toxicity associated with the formation of D-aminoacyl-tRNA entities in vivo.</text>
</comment>
<keyword evidence="1 4" id="KW-0479">Metal-binding</keyword>
<dbReference type="InterPro" id="IPR018033">
    <property type="entry name" value="Deacylase_DtdA_archaea"/>
</dbReference>
<dbReference type="Gene3D" id="3.40.50.10700">
    <property type="entry name" value="AF0625-like"/>
    <property type="match status" value="1"/>
</dbReference>
<dbReference type="Gene3D" id="3.40.630.50">
    <property type="entry name" value="AF0625-like"/>
    <property type="match status" value="1"/>
</dbReference>
<comment type="subunit">
    <text evidence="4">Monomer.</text>
</comment>
<evidence type="ECO:0000256" key="2">
    <source>
        <dbReference type="ARBA" id="ARBA00022801"/>
    </source>
</evidence>
<evidence type="ECO:0000256" key="4">
    <source>
        <dbReference type="HAMAP-Rule" id="MF_00562"/>
    </source>
</evidence>
<dbReference type="Proteomes" id="UP000291213">
    <property type="component" value="Unassembled WGS sequence"/>
</dbReference>
<protein>
    <recommendedName>
        <fullName evidence="4">D-aminoacyl-tRNA deacylase</fullName>
        <ecNumber evidence="4">3.1.1.96</ecNumber>
    </recommendedName>
</protein>
<comment type="similarity">
    <text evidence="4">Belongs to the DtdA deacylase family.</text>
</comment>
<evidence type="ECO:0000313" key="6">
    <source>
        <dbReference type="EMBL" id="GBF09636.1"/>
    </source>
</evidence>
<evidence type="ECO:0000313" key="7">
    <source>
        <dbReference type="Proteomes" id="UP000291213"/>
    </source>
</evidence>
<comment type="caution">
    <text evidence="6">The sequence shown here is derived from an EMBL/GenBank/DDBJ whole genome shotgun (WGS) entry which is preliminary data.</text>
</comment>
<evidence type="ECO:0000256" key="3">
    <source>
        <dbReference type="ARBA" id="ARBA00022833"/>
    </source>
</evidence>
<dbReference type="AlphaFoldDB" id="A0A401HAZ9"/>
<dbReference type="InterPro" id="IPR007508">
    <property type="entry name" value="DtdA"/>
</dbReference>
<accession>A0A401HAZ9</accession>
<feature type="region of interest" description="Disordered" evidence="5">
    <location>
        <begin position="81"/>
        <end position="100"/>
    </location>
</feature>
<dbReference type="PANTHER" id="PTHR34667:SF1">
    <property type="entry name" value="D-AMINOACYL-TRNA DEACYLASE"/>
    <property type="match status" value="1"/>
</dbReference>
<dbReference type="Pfam" id="PF04414">
    <property type="entry name" value="tRNA_deacylase"/>
    <property type="match status" value="1"/>
</dbReference>
<dbReference type="GO" id="GO:0106026">
    <property type="term" value="F:Gly-tRNA(Ala) deacylase activity"/>
    <property type="evidence" value="ECO:0007669"/>
    <property type="project" value="RHEA"/>
</dbReference>
<dbReference type="GO" id="GO:0051499">
    <property type="term" value="F:D-aminoacyl-tRNA deacylase activity"/>
    <property type="evidence" value="ECO:0007669"/>
    <property type="project" value="UniProtKB-UniRule"/>
</dbReference>
<dbReference type="PIRSF" id="PIRSF016210">
    <property type="entry name" value="UCP016210"/>
    <property type="match status" value="1"/>
</dbReference>